<proteinExistence type="predicted"/>
<name>A0A0F9HLZ6_9ZZZZ</name>
<organism evidence="1">
    <name type="scientific">marine sediment metagenome</name>
    <dbReference type="NCBI Taxonomy" id="412755"/>
    <lineage>
        <taxon>unclassified sequences</taxon>
        <taxon>metagenomes</taxon>
        <taxon>ecological metagenomes</taxon>
    </lineage>
</organism>
<comment type="caution">
    <text evidence="1">The sequence shown here is derived from an EMBL/GenBank/DDBJ whole genome shotgun (WGS) entry which is preliminary data.</text>
</comment>
<gene>
    <name evidence="1" type="ORF">LCGC14_1687040</name>
</gene>
<protein>
    <submittedName>
        <fullName evidence="1">Uncharacterized protein</fullName>
    </submittedName>
</protein>
<evidence type="ECO:0000313" key="1">
    <source>
        <dbReference type="EMBL" id="KKM16311.1"/>
    </source>
</evidence>
<dbReference type="EMBL" id="LAZR01014701">
    <property type="protein sequence ID" value="KKM16311.1"/>
    <property type="molecule type" value="Genomic_DNA"/>
</dbReference>
<reference evidence="1" key="1">
    <citation type="journal article" date="2015" name="Nature">
        <title>Complex archaea that bridge the gap between prokaryotes and eukaryotes.</title>
        <authorList>
            <person name="Spang A."/>
            <person name="Saw J.H."/>
            <person name="Jorgensen S.L."/>
            <person name="Zaremba-Niedzwiedzka K."/>
            <person name="Martijn J."/>
            <person name="Lind A.E."/>
            <person name="van Eijk R."/>
            <person name="Schleper C."/>
            <person name="Guy L."/>
            <person name="Ettema T.J."/>
        </authorList>
    </citation>
    <scope>NUCLEOTIDE SEQUENCE</scope>
</reference>
<accession>A0A0F9HLZ6</accession>
<sequence length="107" mass="11892">MGNPYENHNGMAYTDPRIVWQEGRVAGESEGYHFRDDEVKEKELEKKQVRAVCEDLRSSLKIQAEIVRELVGALRGLLGFNAIGPFNPEYQDALDAANDAVAKATGI</sequence>
<dbReference type="AlphaFoldDB" id="A0A0F9HLZ6"/>